<evidence type="ECO:0000256" key="1">
    <source>
        <dbReference type="ARBA" id="ARBA00004141"/>
    </source>
</evidence>
<dbReference type="EMBL" id="LGFU01000152">
    <property type="protein sequence ID" value="KUK45784.1"/>
    <property type="molecule type" value="Genomic_DNA"/>
</dbReference>
<reference evidence="7 8" key="1">
    <citation type="journal article" date="2015" name="MBio">
        <title>Genome-Resolved Metagenomic Analysis Reveals Roles for Candidate Phyla and Other Microbial Community Members in Biogeochemical Transformations in Oil Reservoirs.</title>
        <authorList>
            <person name="Hu P."/>
            <person name="Tom L."/>
            <person name="Singh A."/>
            <person name="Thomas B.C."/>
            <person name="Baker B.J."/>
            <person name="Piceno Y.M."/>
            <person name="Andersen G.L."/>
            <person name="Banfield J.F."/>
        </authorList>
    </citation>
    <scope>NUCLEOTIDE SEQUENCE [LARGE SCALE GENOMIC DNA]</scope>
    <source>
        <strain evidence="7">46_16</strain>
    </source>
</reference>
<sequence>MAKLLTGLLVALAIAYLAFRAKALNKSGGVAAAILGTIVLGLGGIEWALILLIFFISSSALSNLFKAKKGISGENFSKGSRRDAWQVAANGGIAGLLALSYFIPSKFSPGSEVLPALWIGFGASLAAANADTWGTELGLLNPSKPVLLSTLRRVPKGTSGGVSLVGTLASLGGSALVGGAVGLLALAGWGHGG</sequence>
<evidence type="ECO:0000256" key="4">
    <source>
        <dbReference type="ARBA" id="ARBA00022989"/>
    </source>
</evidence>
<organism evidence="7 8">
    <name type="scientific">Anaerolinea thermophila</name>
    <dbReference type="NCBI Taxonomy" id="167964"/>
    <lineage>
        <taxon>Bacteria</taxon>
        <taxon>Bacillati</taxon>
        <taxon>Chloroflexota</taxon>
        <taxon>Anaerolineae</taxon>
        <taxon>Anaerolineales</taxon>
        <taxon>Anaerolineaceae</taxon>
        <taxon>Anaerolinea</taxon>
    </lineage>
</organism>
<dbReference type="Pfam" id="PF01940">
    <property type="entry name" value="DUF92"/>
    <property type="match status" value="1"/>
</dbReference>
<protein>
    <submittedName>
        <fullName evidence="7">Putative membrane protein</fullName>
    </submittedName>
</protein>
<evidence type="ECO:0000256" key="2">
    <source>
        <dbReference type="ARBA" id="ARBA00009012"/>
    </source>
</evidence>
<keyword evidence="3 6" id="KW-0812">Transmembrane</keyword>
<feature type="transmembrane region" description="Helical" evidence="6">
    <location>
        <begin position="30"/>
        <end position="63"/>
    </location>
</feature>
<keyword evidence="4 6" id="KW-1133">Transmembrane helix</keyword>
<feature type="transmembrane region" description="Helical" evidence="6">
    <location>
        <begin position="84"/>
        <end position="104"/>
    </location>
</feature>
<name>A0A101FWN9_9CHLR</name>
<keyword evidence="5 6" id="KW-0472">Membrane</keyword>
<dbReference type="Proteomes" id="UP000064249">
    <property type="component" value="Unassembled WGS sequence"/>
</dbReference>
<feature type="transmembrane region" description="Helical" evidence="6">
    <location>
        <begin position="161"/>
        <end position="189"/>
    </location>
</feature>
<dbReference type="AlphaFoldDB" id="A0A101FWN9"/>
<gene>
    <name evidence="7" type="ORF">XD73_1341</name>
</gene>
<comment type="caution">
    <text evidence="7">The sequence shown here is derived from an EMBL/GenBank/DDBJ whole genome shotgun (WGS) entry which is preliminary data.</text>
</comment>
<dbReference type="PANTHER" id="PTHR13353:SF5">
    <property type="entry name" value="TRANSMEMBRANE PROTEIN 19"/>
    <property type="match status" value="1"/>
</dbReference>
<evidence type="ECO:0000256" key="3">
    <source>
        <dbReference type="ARBA" id="ARBA00022692"/>
    </source>
</evidence>
<dbReference type="GO" id="GO:0016020">
    <property type="term" value="C:membrane"/>
    <property type="evidence" value="ECO:0007669"/>
    <property type="project" value="UniProtKB-SubCell"/>
</dbReference>
<comment type="similarity">
    <text evidence="2">Belongs to the TMEM19 family.</text>
</comment>
<dbReference type="PANTHER" id="PTHR13353">
    <property type="entry name" value="TRANSMEMBRANE PROTEIN 19"/>
    <property type="match status" value="1"/>
</dbReference>
<proteinExistence type="inferred from homology"/>
<evidence type="ECO:0000313" key="8">
    <source>
        <dbReference type="Proteomes" id="UP000064249"/>
    </source>
</evidence>
<accession>A0A101FWN9</accession>
<evidence type="ECO:0000256" key="5">
    <source>
        <dbReference type="ARBA" id="ARBA00023136"/>
    </source>
</evidence>
<comment type="subcellular location">
    <subcellularLocation>
        <location evidence="1">Membrane</location>
        <topology evidence="1">Multi-pass membrane protein</topology>
    </subcellularLocation>
</comment>
<evidence type="ECO:0000256" key="6">
    <source>
        <dbReference type="SAM" id="Phobius"/>
    </source>
</evidence>
<evidence type="ECO:0000313" key="7">
    <source>
        <dbReference type="EMBL" id="KUK45784.1"/>
    </source>
</evidence>
<dbReference type="InterPro" id="IPR002794">
    <property type="entry name" value="DUF92_TMEM19"/>
</dbReference>